<dbReference type="InterPro" id="IPR019630">
    <property type="entry name" value="DUF2496_YbaM-rel"/>
</dbReference>
<dbReference type="Proteomes" id="UP000191418">
    <property type="component" value="Unassembled WGS sequence"/>
</dbReference>
<reference evidence="1 2" key="1">
    <citation type="submission" date="2017-01" db="EMBL/GenBank/DDBJ databases">
        <title>Genome Sequencing of a Marine Spirillum, Oceanospirillum multiglobuliferum ATCC 33336, from Japan.</title>
        <authorList>
            <person name="Carney J.G."/>
            <person name="Trachtenberg A.M."/>
            <person name="Rheaume B.A."/>
            <person name="Linnane J.D."/>
            <person name="Pitts N.L."/>
            <person name="Mykles D.L."/>
            <person name="Maclea K.S."/>
        </authorList>
    </citation>
    <scope>NUCLEOTIDE SEQUENCE [LARGE SCALE GENOMIC DNA]</scope>
    <source>
        <strain evidence="1 2">ATCC 33336</strain>
    </source>
</reference>
<proteinExistence type="predicted"/>
<dbReference type="STRING" id="64969.SAMN02745127_02216"/>
<dbReference type="OrthoDB" id="6197868at2"/>
<dbReference type="AlphaFoldDB" id="A0A1T4R727"/>
<dbReference type="EMBL" id="MTSM01000011">
    <property type="protein sequence ID" value="OPX55202.1"/>
    <property type="molecule type" value="Genomic_DNA"/>
</dbReference>
<accession>A0A1T4R727</accession>
<dbReference type="RefSeq" id="WP_078745782.1">
    <property type="nucleotide sequence ID" value="NZ_FUXG01000014.1"/>
</dbReference>
<name>A0A1T4R727_9GAMM</name>
<evidence type="ECO:0000313" key="2">
    <source>
        <dbReference type="Proteomes" id="UP000191418"/>
    </source>
</evidence>
<gene>
    <name evidence="1" type="ORF">BTE48_09655</name>
</gene>
<keyword evidence="2" id="KW-1185">Reference proteome</keyword>
<evidence type="ECO:0000313" key="1">
    <source>
        <dbReference type="EMBL" id="OPX55202.1"/>
    </source>
</evidence>
<sequence>MSLASAPQHIQLAVDLIELLENSNIDPAVAEQALQIVLKDYQQKLAQIQAEKPSPEQP</sequence>
<protein>
    <submittedName>
        <fullName evidence="1">DUF2496 domain-containing protein</fullName>
    </submittedName>
</protein>
<organism evidence="1 2">
    <name type="scientific">Oceanospirillum multiglobuliferum</name>
    <dbReference type="NCBI Taxonomy" id="64969"/>
    <lineage>
        <taxon>Bacteria</taxon>
        <taxon>Pseudomonadati</taxon>
        <taxon>Pseudomonadota</taxon>
        <taxon>Gammaproteobacteria</taxon>
        <taxon>Oceanospirillales</taxon>
        <taxon>Oceanospirillaceae</taxon>
        <taxon>Oceanospirillum</taxon>
    </lineage>
</organism>
<comment type="caution">
    <text evidence="1">The sequence shown here is derived from an EMBL/GenBank/DDBJ whole genome shotgun (WGS) entry which is preliminary data.</text>
</comment>
<dbReference type="Pfam" id="PF10689">
    <property type="entry name" value="DUF2496"/>
    <property type="match status" value="1"/>
</dbReference>